<evidence type="ECO:0000313" key="4">
    <source>
        <dbReference type="Proteomes" id="UP001140949"/>
    </source>
</evidence>
<dbReference type="GO" id="GO:0005730">
    <property type="term" value="C:nucleolus"/>
    <property type="evidence" value="ECO:0007669"/>
    <property type="project" value="TreeGrafter"/>
</dbReference>
<reference evidence="3" key="2">
    <citation type="submission" date="2023-04" db="EMBL/GenBank/DDBJ databases">
        <authorList>
            <person name="Bruccoleri R.E."/>
            <person name="Oakeley E.J."/>
            <person name="Faust A.-M."/>
            <person name="Dessus-Babus S."/>
            <person name="Altorfer M."/>
            <person name="Burckhardt D."/>
            <person name="Oertli M."/>
            <person name="Naumann U."/>
            <person name="Petersen F."/>
            <person name="Wong J."/>
        </authorList>
    </citation>
    <scope>NUCLEOTIDE SEQUENCE</scope>
    <source>
        <strain evidence="3">GSM-AAB239-AS_SAM_17_03QT</strain>
        <tissue evidence="3">Leaf</tissue>
    </source>
</reference>
<dbReference type="PANTHER" id="PTHR15682">
    <property type="entry name" value="UNHEALTHY RIBOSOME BIOGENESIS PROTEIN 2 HOMOLOG"/>
    <property type="match status" value="1"/>
</dbReference>
<dbReference type="GO" id="GO:0042254">
    <property type="term" value="P:ribosome biogenesis"/>
    <property type="evidence" value="ECO:0007669"/>
    <property type="project" value="TreeGrafter"/>
</dbReference>
<keyword evidence="4" id="KW-1185">Reference proteome</keyword>
<comment type="caution">
    <text evidence="3">The sequence shown here is derived from an EMBL/GenBank/DDBJ whole genome shotgun (WGS) entry which is preliminary data.</text>
</comment>
<name>A0AAX6G5B7_IRIPA</name>
<dbReference type="InterPro" id="IPR018849">
    <property type="entry name" value="Urb2/Npa2_C"/>
</dbReference>
<sequence>MALSSSKTLELCSNGKRKKQEEEDRQEKKAKRNESWRNLDLILSLENNHRDAAKNAEIQRKNIALAFDFVTAGFDTDHRLPKSSVPTSRLAFVMGSWIQSVMIFSENSSDYRCWVVFEFCLKNSVVGVHDRILQAFAGALRKDGGGGGGSSVDFFNTVSGCLDLILLSNPRAFSNANKDSWLLCAVEVAGVVCRIFAGGSYGSGEVLGRMSGLLLEHFVSFLRFRPNPRDIFPEFVNRLLEPLLELLVLLHERSKDENFIEVGGFLGRIEDVLSNGLFHSAHIGGFFSFRGLNSKQKARGSKDQKSYHKHLFEKLRKFILEKKGKALEGFGYLFHLFVISARAQKGPSLGQKGERSLRKGNEVSEEGQETNKPLFEVFVQFMRPLLLDGDAENVFDELKKVAEKLKVVPDDGADDILNELGKISEDSFKGAHCMLKSVNEILSSFIQENIYVRTEDTSEGAQFSFLKEAYDVVVSISDKIYMLWSSMVRMDDGRERKMLPLIAREVIAAVTNFLEIEYKLVEDDLVNLWLMMFSYMAVYISLEDTDPFPLLASEISSLGCKLINVYSELRQVNVPLFALCKAVRLLGSAGDAAVAGYSKFISFPSFSSHIYLKSMGSWLCSHELQLSISDAIKSIPEGQASGCIQELRTDIIDTLQWIRLPSPRQDDEKCSIGTDNTFSCFQVLDMQTEILGNFFSEIYTIVLDSLSITATNSILIGNSIKDMMTTIGGSFSDLVRTQSRNVEEFIFSVTGRRLYNHDLPESDCGVWSNLSGVSWMYVFFFRMYVTCRSLYRQTISLMPPKLSRKASESMGNFFFVATEVDWREKPEFMDVGYFSWIVKPSISLPDVINYLTKDFLLISSTVCAPLVYIVHVMALQRLNDLNRLISSFEFLLGRGKHKSRKQVKNLIAVSRQEAAELTNFMTGHIKLSDYDGFFLSGRNDGTVEANPVYHDAWDLGVCSLNEKSLNIAIWRLLCQNIDIWSAHATDKQLKNFLSCMFLFSIPRGCTSRDVNEKCKEEHCYQKVTMHCISLEFLTSTVSYEQTILLKHFTSRFCRVLKKLLYPILSHPCVNIDLGSLPDWSEFMKILEKEPLSAMDYMTALPDLSLSQSEGVHLNMRYSENDKRQACFLLSLESCENLLNLLCRMPKVHVNCKSFSIYVTYVLNLERLVLSNLLKNQVESFICSRYHLLRLFISCRRAIKVLVRASFEENFGAEVSSVCVGFDCSSSFLWLLKSVHAIAGLPRTFFGESCNQVQDLIFSLVDNTSCIFWALSEGQINAIRFFPMNDGKIHTGPPVDDNSTENRMLVEPNGHSKSPICIDSEKYLGPMDEILQEETRKLLVSLKASVRAVRLEPHFRVLGCSKLSSTISCFQGFIWGLIPALDSMCRDCSTDNLQCTQLIPGLLSKLGNCIAVFGDLINLCLHILSLDGRKESEVHDTVENLEKLHDLDVSPSLDLLAFSSKRFSRSKFEHSSKTHLSTGMQDARPDCLTCEHADNIDSPSGCVHSQSSRLKKKKLSFLHADYLGNIIDAVHNMDLSKLQNLEGSLIQSLLKAEAPQIAFTVRQLFSAAAALLKLKETMLSFPGTAGSEIHNCQFGSSTMIVLLETSQLLLRKMSEEDGRPDPFSFIWLDGILTFLEVVGSMFRFTDRNLSKDAYAQLINTHLMSIGKCISLQGKGATLSSHETGSNTKMLYYQRSSRNDVQLIGHRNFDVNAFKARLRMSFKRFIRNPSKLLLKTALKSIERALVGAQRGCNVFYEIETGNLDGGEISSIVAAGIDCLDSVLESASGFPAGNKHVLEKIVLSLVGAMFNIVLHIRNPNIFYLEKPLHYESGDKPDAGSVVLMCIEILTKVAGSHSFPMDPCHVSQCLQIPLTLFEDFRQLRDSHVSYVYSESTDNQKKASSRNIHNIVDPQFSVELYASCCRLLCSTLKHRNSEADRCIFMLEDSVSTLLNCLEMVDVDLHKGKFYCGWGIKEAAKCASFFRRIYEEIRQQRVVFGKYAIYFLSNYISTYSGYGPLKMGIKKEIDEALRPGVYSLIDMCTEADCQLLHTFLGEGPCRNTLKTLLQDYKLNFQYSGKI</sequence>
<evidence type="ECO:0000313" key="3">
    <source>
        <dbReference type="EMBL" id="KAJ6823361.1"/>
    </source>
</evidence>
<accession>A0AAX6G5B7</accession>
<dbReference type="Pfam" id="PF10441">
    <property type="entry name" value="Urb2"/>
    <property type="match status" value="1"/>
</dbReference>
<dbReference type="PANTHER" id="PTHR15682:SF2">
    <property type="entry name" value="UNHEALTHY RIBOSOME BIOGENESIS PROTEIN 2 HOMOLOG"/>
    <property type="match status" value="1"/>
</dbReference>
<organism evidence="3 4">
    <name type="scientific">Iris pallida</name>
    <name type="common">Sweet iris</name>
    <dbReference type="NCBI Taxonomy" id="29817"/>
    <lineage>
        <taxon>Eukaryota</taxon>
        <taxon>Viridiplantae</taxon>
        <taxon>Streptophyta</taxon>
        <taxon>Embryophyta</taxon>
        <taxon>Tracheophyta</taxon>
        <taxon>Spermatophyta</taxon>
        <taxon>Magnoliopsida</taxon>
        <taxon>Liliopsida</taxon>
        <taxon>Asparagales</taxon>
        <taxon>Iridaceae</taxon>
        <taxon>Iridoideae</taxon>
        <taxon>Irideae</taxon>
        <taxon>Iris</taxon>
    </lineage>
</organism>
<dbReference type="EMBL" id="JANAVB010022999">
    <property type="protein sequence ID" value="KAJ6823361.1"/>
    <property type="molecule type" value="Genomic_DNA"/>
</dbReference>
<evidence type="ECO:0000259" key="2">
    <source>
        <dbReference type="Pfam" id="PF10441"/>
    </source>
</evidence>
<dbReference type="Proteomes" id="UP001140949">
    <property type="component" value="Unassembled WGS sequence"/>
</dbReference>
<feature type="compositionally biased region" description="Basic and acidic residues" evidence="1">
    <location>
        <begin position="352"/>
        <end position="362"/>
    </location>
</feature>
<evidence type="ECO:0000256" key="1">
    <source>
        <dbReference type="SAM" id="MobiDB-lite"/>
    </source>
</evidence>
<feature type="region of interest" description="Disordered" evidence="1">
    <location>
        <begin position="347"/>
        <end position="368"/>
    </location>
</feature>
<dbReference type="InterPro" id="IPR052609">
    <property type="entry name" value="Ribosome_Biogenesis_Reg"/>
</dbReference>
<reference evidence="3" key="1">
    <citation type="journal article" date="2023" name="GigaByte">
        <title>Genome assembly of the bearded iris, Iris pallida Lam.</title>
        <authorList>
            <person name="Bruccoleri R.E."/>
            <person name="Oakeley E.J."/>
            <person name="Faust A.M.E."/>
            <person name="Altorfer M."/>
            <person name="Dessus-Babus S."/>
            <person name="Burckhardt D."/>
            <person name="Oertli M."/>
            <person name="Naumann U."/>
            <person name="Petersen F."/>
            <person name="Wong J."/>
        </authorList>
    </citation>
    <scope>NUCLEOTIDE SEQUENCE</scope>
    <source>
        <strain evidence="3">GSM-AAB239-AS_SAM_17_03QT</strain>
    </source>
</reference>
<protein>
    <recommendedName>
        <fullName evidence="2">Nucleolar 27S pre-rRNA processing Urb2/Npa2 C-terminal domain-containing protein</fullName>
    </recommendedName>
</protein>
<feature type="region of interest" description="Disordered" evidence="1">
    <location>
        <begin position="1"/>
        <end position="32"/>
    </location>
</feature>
<feature type="compositionally biased region" description="Basic and acidic residues" evidence="1">
    <location>
        <begin position="19"/>
        <end position="32"/>
    </location>
</feature>
<feature type="domain" description="Nucleolar 27S pre-rRNA processing Urb2/Npa2 C-terminal" evidence="2">
    <location>
        <begin position="1841"/>
        <end position="2075"/>
    </location>
</feature>
<gene>
    <name evidence="3" type="ORF">M6B38_384215</name>
</gene>
<proteinExistence type="predicted"/>